<gene>
    <name evidence="1" type="ORF">PQJ61_14230</name>
</gene>
<dbReference type="Proteomes" id="UP001221217">
    <property type="component" value="Unassembled WGS sequence"/>
</dbReference>
<proteinExistence type="predicted"/>
<dbReference type="AlphaFoldDB" id="A0AAJ1IEL8"/>
<dbReference type="EMBL" id="JAQQAL010000035">
    <property type="protein sequence ID" value="MDC7227920.1"/>
    <property type="molecule type" value="Genomic_DNA"/>
</dbReference>
<evidence type="ECO:0000313" key="1">
    <source>
        <dbReference type="EMBL" id="MDC7227920.1"/>
    </source>
</evidence>
<accession>A0AAJ1IEL8</accession>
<evidence type="ECO:0000313" key="2">
    <source>
        <dbReference type="Proteomes" id="UP001221217"/>
    </source>
</evidence>
<organism evidence="1 2">
    <name type="scientific">Candidatus Thalassospirochaeta sargassi</name>
    <dbReference type="NCBI Taxonomy" id="3119039"/>
    <lineage>
        <taxon>Bacteria</taxon>
        <taxon>Pseudomonadati</taxon>
        <taxon>Spirochaetota</taxon>
        <taxon>Spirochaetia</taxon>
        <taxon>Spirochaetales</taxon>
        <taxon>Spirochaetaceae</taxon>
        <taxon>Candidatus Thalassospirochaeta</taxon>
    </lineage>
</organism>
<sequence>MSEGLEDFAYTLGDDLVLTDFVKTILIEHGLTVEQVKNLQTILVPEIFTFTENDKFIDEDAFYELQEVDIGRWIDTFKEQDTTYEGFFAHQE</sequence>
<protein>
    <submittedName>
        <fullName evidence="1">Uncharacterized protein</fullName>
    </submittedName>
</protein>
<name>A0AAJ1IEL8_9SPIO</name>
<reference evidence="1 2" key="1">
    <citation type="submission" date="2022-12" db="EMBL/GenBank/DDBJ databases">
        <title>Metagenome assembled genome from gulf of manar.</title>
        <authorList>
            <person name="Kohli P."/>
            <person name="Pk S."/>
            <person name="Venkata Ramana C."/>
            <person name="Sasikala C."/>
        </authorList>
    </citation>
    <scope>NUCLEOTIDE SEQUENCE [LARGE SCALE GENOMIC DNA]</scope>
    <source>
        <strain evidence="1">JB008</strain>
    </source>
</reference>
<comment type="caution">
    <text evidence="1">The sequence shown here is derived from an EMBL/GenBank/DDBJ whole genome shotgun (WGS) entry which is preliminary data.</text>
</comment>